<dbReference type="AlphaFoldDB" id="A0AAT9H0H6"/>
<name>A0AAT9H0H6_9FLAO</name>
<sequence>MISNFRVNSMRKIIFLFFILVGFHVSAQADTNDLCQQLYGRWETYYIQLPFGIDPPNKNEIWIFNENGTLTINGKMSGYKLDEDCSKLYIGSGTKPFSMVFFKDTLYLNKKIMVHEEHILRFKKTKKDD</sequence>
<feature type="chain" id="PRO_5043747991" description="Lipocalin-like domain-containing protein" evidence="1">
    <location>
        <begin position="30"/>
        <end position="129"/>
    </location>
</feature>
<dbReference type="EMBL" id="AP031573">
    <property type="protein sequence ID" value="BFM42978.1"/>
    <property type="molecule type" value="Genomic_DNA"/>
</dbReference>
<feature type="signal peptide" evidence="1">
    <location>
        <begin position="1"/>
        <end position="29"/>
    </location>
</feature>
<protein>
    <recommendedName>
        <fullName evidence="3">Lipocalin-like domain-containing protein</fullName>
    </recommendedName>
</protein>
<organism evidence="2">
    <name type="scientific">Flavobacterium sp. CFS9</name>
    <dbReference type="NCBI Taxonomy" id="3143118"/>
    <lineage>
        <taxon>Bacteria</taxon>
        <taxon>Pseudomonadati</taxon>
        <taxon>Bacteroidota</taxon>
        <taxon>Flavobacteriia</taxon>
        <taxon>Flavobacteriales</taxon>
        <taxon>Flavobacteriaceae</taxon>
        <taxon>Flavobacterium</taxon>
    </lineage>
</organism>
<keyword evidence="1" id="KW-0732">Signal</keyword>
<reference evidence="2" key="1">
    <citation type="submission" date="2024-05" db="EMBL/GenBank/DDBJ databases">
        <title>Whole-Genome Sequence of CFS9, a Potential Fish Probiotic Isolated from the Body Surface of Silurus asotus.</title>
        <authorList>
            <person name="Kojima M."/>
            <person name="Tobioka K."/>
            <person name="Yokota K."/>
            <person name="Nakatani H."/>
            <person name="Hori K."/>
            <person name="Tamaru Y."/>
            <person name="Okazaki F."/>
        </authorList>
    </citation>
    <scope>NUCLEOTIDE SEQUENCE</scope>
    <source>
        <strain evidence="2">CFS9</strain>
    </source>
</reference>
<evidence type="ECO:0008006" key="3">
    <source>
        <dbReference type="Google" id="ProtNLM"/>
    </source>
</evidence>
<gene>
    <name evidence="2" type="ORF">CFS9_16190</name>
</gene>
<evidence type="ECO:0000313" key="2">
    <source>
        <dbReference type="EMBL" id="BFM42978.1"/>
    </source>
</evidence>
<evidence type="ECO:0000256" key="1">
    <source>
        <dbReference type="SAM" id="SignalP"/>
    </source>
</evidence>
<proteinExistence type="predicted"/>
<accession>A0AAT9H0H6</accession>